<dbReference type="EMBL" id="RQYT01000050">
    <property type="protein sequence ID" value="RRD48176.1"/>
    <property type="molecule type" value="Genomic_DNA"/>
</dbReference>
<dbReference type="OrthoDB" id="4954531at2"/>
<gene>
    <name evidence="1" type="ORF">EII35_13935</name>
</gene>
<organism evidence="1 2">
    <name type="scientific">Arachnia propionica</name>
    <dbReference type="NCBI Taxonomy" id="1750"/>
    <lineage>
        <taxon>Bacteria</taxon>
        <taxon>Bacillati</taxon>
        <taxon>Actinomycetota</taxon>
        <taxon>Actinomycetes</taxon>
        <taxon>Propionibacteriales</taxon>
        <taxon>Propionibacteriaceae</taxon>
        <taxon>Arachnia</taxon>
    </lineage>
</organism>
<reference evidence="1 2" key="1">
    <citation type="submission" date="2018-11" db="EMBL/GenBank/DDBJ databases">
        <title>Genomes From Bacteria Associated with the Canine Oral Cavity: a Test Case for Automated Genome-Based Taxonomic Assignment.</title>
        <authorList>
            <person name="Coil D.A."/>
            <person name="Jospin G."/>
            <person name="Darling A.E."/>
            <person name="Wallis C."/>
            <person name="Davis I.J."/>
            <person name="Harris S."/>
            <person name="Eisen J.A."/>
            <person name="Holcombe L.J."/>
            <person name="O'Flynn C."/>
        </authorList>
    </citation>
    <scope>NUCLEOTIDE SEQUENCE [LARGE SCALE GENOMIC DNA]</scope>
    <source>
        <strain evidence="1 2">OH2822_COT-296</strain>
    </source>
</reference>
<comment type="caution">
    <text evidence="1">The sequence shown here is derived from an EMBL/GenBank/DDBJ whole genome shotgun (WGS) entry which is preliminary data.</text>
</comment>
<protein>
    <submittedName>
        <fullName evidence="1">Uncharacterized protein</fullName>
    </submittedName>
</protein>
<sequence length="455" mass="49539">MIPIDVSALQNWPDPDAITASADRIASLGKAFHEHLETGHSRWQGLAACYETPHQERMYSALDPALEDGANVKEACGNIKSAMIEFAESIRTLISKRDSLISQAQDYNASPEASSLVPFNGRSNFFSVEQRNIKADIEKLAGKYRNAIETCSSALSAIREDGTSSSDSSSFLRTPLNFGIPATRTLLEARAKDGTLYVSSLHLLIKGQTYKFTMANAILKGRHARAPFPSTMRHGKAYFKPWFDKGARTPFLTGLRSEFLGPQPGKVSPRAVVHRSSVLPSGKTWTLENQHTTRVLESGTRGVVRIGGRVLFVGGVWLTWDSEYDKVHKRLLEEEPRLTEAERGSKARKLATVRTGGQVLATATMSAVIGSMVPVGGTIVGLVIGVGVGLVMEIPIPFTDMTLGEGVAEASEWLWNKGEDFVNWLTSDDTGDTFLSAVQQKLEGKPTVCLAATKD</sequence>
<dbReference type="Proteomes" id="UP000280935">
    <property type="component" value="Unassembled WGS sequence"/>
</dbReference>
<accession>A0A3P1WQE9</accession>
<name>A0A3P1WQE9_9ACTN</name>
<dbReference type="RefSeq" id="WP_125229073.1">
    <property type="nucleotide sequence ID" value="NZ_RQYT01000050.1"/>
</dbReference>
<evidence type="ECO:0000313" key="1">
    <source>
        <dbReference type="EMBL" id="RRD48176.1"/>
    </source>
</evidence>
<evidence type="ECO:0000313" key="2">
    <source>
        <dbReference type="Proteomes" id="UP000280935"/>
    </source>
</evidence>
<proteinExistence type="predicted"/>
<dbReference type="AlphaFoldDB" id="A0A3P1WQE9"/>